<dbReference type="AlphaFoldDB" id="A0A1F8C1K2"/>
<evidence type="ECO:0000256" key="1">
    <source>
        <dbReference type="SAM" id="Phobius"/>
    </source>
</evidence>
<dbReference type="STRING" id="1802525.A2975_03975"/>
<evidence type="ECO:0000313" key="2">
    <source>
        <dbReference type="EMBL" id="OGM70203.1"/>
    </source>
</evidence>
<dbReference type="EMBL" id="MGHL01000006">
    <property type="protein sequence ID" value="OGM70203.1"/>
    <property type="molecule type" value="Genomic_DNA"/>
</dbReference>
<reference evidence="2 3" key="1">
    <citation type="journal article" date="2016" name="Nat. Commun.">
        <title>Thousands of microbial genomes shed light on interconnected biogeochemical processes in an aquifer system.</title>
        <authorList>
            <person name="Anantharaman K."/>
            <person name="Brown C.T."/>
            <person name="Hug L.A."/>
            <person name="Sharon I."/>
            <person name="Castelle C.J."/>
            <person name="Probst A.J."/>
            <person name="Thomas B.C."/>
            <person name="Singh A."/>
            <person name="Wilkins M.J."/>
            <person name="Karaoz U."/>
            <person name="Brodie E.L."/>
            <person name="Williams K.H."/>
            <person name="Hubbard S.S."/>
            <person name="Banfield J.F."/>
        </authorList>
    </citation>
    <scope>NUCLEOTIDE SEQUENCE [LARGE SCALE GENOMIC DNA]</scope>
</reference>
<evidence type="ECO:0000313" key="3">
    <source>
        <dbReference type="Proteomes" id="UP000178429"/>
    </source>
</evidence>
<organism evidence="2 3">
    <name type="scientific">Candidatus Woesebacteria bacterium RIFCSPLOWO2_01_FULL_44_14</name>
    <dbReference type="NCBI Taxonomy" id="1802525"/>
    <lineage>
        <taxon>Bacteria</taxon>
        <taxon>Candidatus Woeseibacteriota</taxon>
    </lineage>
</organism>
<dbReference type="Pfam" id="PF07963">
    <property type="entry name" value="N_methyl"/>
    <property type="match status" value="1"/>
</dbReference>
<keyword evidence="1" id="KW-0812">Transmembrane</keyword>
<dbReference type="InterPro" id="IPR012902">
    <property type="entry name" value="N_methyl_site"/>
</dbReference>
<feature type="transmembrane region" description="Helical" evidence="1">
    <location>
        <begin position="7"/>
        <end position="29"/>
    </location>
</feature>
<sequence>MKKGFTLIELLLYMGLFSMFMVVLTNIFISSLDVKLESQANSAVVADGRFILSRLNYDITNAGTIDLPAGLGAFGSSLQLTTDGETLIYSLDSQSNLVLTDTVGSGKLNSSETKVTAVNFRKIGNSDGGETVRINFTLESATLVNGQPEVRDYQTTVGLR</sequence>
<proteinExistence type="predicted"/>
<dbReference type="Proteomes" id="UP000178429">
    <property type="component" value="Unassembled WGS sequence"/>
</dbReference>
<keyword evidence="1" id="KW-1133">Transmembrane helix</keyword>
<protein>
    <recommendedName>
        <fullName evidence="4">Prepilin-type N-terminal cleavage/methylation domain-containing protein</fullName>
    </recommendedName>
</protein>
<evidence type="ECO:0008006" key="4">
    <source>
        <dbReference type="Google" id="ProtNLM"/>
    </source>
</evidence>
<accession>A0A1F8C1K2</accession>
<name>A0A1F8C1K2_9BACT</name>
<gene>
    <name evidence="2" type="ORF">A2975_03975</name>
</gene>
<comment type="caution">
    <text evidence="2">The sequence shown here is derived from an EMBL/GenBank/DDBJ whole genome shotgun (WGS) entry which is preliminary data.</text>
</comment>
<keyword evidence="1" id="KW-0472">Membrane</keyword>